<sequence length="199" mass="20948">MKRIFLILLGTAGLAVGGYAQGARVGVKAGASLTNFVGKDSDGYDGKFGFHGGVVAELGLTDNFAIQPEVLYSMKGAKFGDLAEDLRFNQTYIDVPVLLKVKADGLFFEAGPQVGFLVGSKLKGESASVDSKDAFNKVDFGYAAGLGYEISNGPMIGLRYNAGINKVGKDANVNGVTFEAGEVRNSAFQLYLGFMFGGK</sequence>
<feature type="domain" description="Outer membrane protein beta-barrel" evidence="1">
    <location>
        <begin position="20"/>
        <end position="167"/>
    </location>
</feature>
<name>A0A4Z0MFU6_9BACT</name>
<gene>
    <name evidence="2" type="ORF">EU557_19235</name>
</gene>
<protein>
    <submittedName>
        <fullName evidence="2">PorT family protein</fullName>
    </submittedName>
</protein>
<comment type="caution">
    <text evidence="2">The sequence shown here is derived from an EMBL/GenBank/DDBJ whole genome shotgun (WGS) entry which is preliminary data.</text>
</comment>
<dbReference type="AlphaFoldDB" id="A0A4Z0MFU6"/>
<accession>A0A4Z0MFU6</accession>
<proteinExistence type="predicted"/>
<evidence type="ECO:0000313" key="3">
    <source>
        <dbReference type="Proteomes" id="UP000298284"/>
    </source>
</evidence>
<evidence type="ECO:0000313" key="2">
    <source>
        <dbReference type="EMBL" id="TGD78247.1"/>
    </source>
</evidence>
<dbReference type="EMBL" id="SRKZ01000006">
    <property type="protein sequence ID" value="TGD78247.1"/>
    <property type="molecule type" value="Genomic_DNA"/>
</dbReference>
<dbReference type="Pfam" id="PF13568">
    <property type="entry name" value="OMP_b-brl_2"/>
    <property type="match status" value="1"/>
</dbReference>
<dbReference type="RefSeq" id="WP_135532112.1">
    <property type="nucleotide sequence ID" value="NZ_SRKZ01000006.1"/>
</dbReference>
<dbReference type="Proteomes" id="UP000298284">
    <property type="component" value="Unassembled WGS sequence"/>
</dbReference>
<organism evidence="2 3">
    <name type="scientific">Hymenobacter wooponensis</name>
    <dbReference type="NCBI Taxonomy" id="1525360"/>
    <lineage>
        <taxon>Bacteria</taxon>
        <taxon>Pseudomonadati</taxon>
        <taxon>Bacteroidota</taxon>
        <taxon>Cytophagia</taxon>
        <taxon>Cytophagales</taxon>
        <taxon>Hymenobacteraceae</taxon>
        <taxon>Hymenobacter</taxon>
    </lineage>
</organism>
<reference evidence="2 3" key="1">
    <citation type="submission" date="2019-04" db="EMBL/GenBank/DDBJ databases">
        <authorList>
            <person name="Feng G."/>
            <person name="Zhang J."/>
            <person name="Zhu H."/>
        </authorList>
    </citation>
    <scope>NUCLEOTIDE SEQUENCE [LARGE SCALE GENOMIC DNA]</scope>
    <source>
        <strain evidence="2 3">JCM 19491</strain>
    </source>
</reference>
<evidence type="ECO:0000259" key="1">
    <source>
        <dbReference type="Pfam" id="PF13568"/>
    </source>
</evidence>
<dbReference type="InterPro" id="IPR025665">
    <property type="entry name" value="Beta-barrel_OMP_2"/>
</dbReference>
<keyword evidence="3" id="KW-1185">Reference proteome</keyword>
<dbReference type="OrthoDB" id="838174at2"/>